<evidence type="ECO:0000313" key="2">
    <source>
        <dbReference type="EMBL" id="GAA3990764.1"/>
    </source>
</evidence>
<organism evidence="2 3">
    <name type="scientific">Allokutzneria multivorans</name>
    <dbReference type="NCBI Taxonomy" id="1142134"/>
    <lineage>
        <taxon>Bacteria</taxon>
        <taxon>Bacillati</taxon>
        <taxon>Actinomycetota</taxon>
        <taxon>Actinomycetes</taxon>
        <taxon>Pseudonocardiales</taxon>
        <taxon>Pseudonocardiaceae</taxon>
        <taxon>Allokutzneria</taxon>
    </lineage>
</organism>
<feature type="domain" description="DUF1540" evidence="1">
    <location>
        <begin position="12"/>
        <end position="43"/>
    </location>
</feature>
<accession>A0ABP7R2N1</accession>
<evidence type="ECO:0000313" key="3">
    <source>
        <dbReference type="Proteomes" id="UP001501747"/>
    </source>
</evidence>
<proteinExistence type="predicted"/>
<dbReference type="Pfam" id="PF07561">
    <property type="entry name" value="DUF1540"/>
    <property type="match status" value="2"/>
</dbReference>
<dbReference type="Proteomes" id="UP001501747">
    <property type="component" value="Unassembled WGS sequence"/>
</dbReference>
<feature type="domain" description="DUF1540" evidence="1">
    <location>
        <begin position="62"/>
        <end position="92"/>
    </location>
</feature>
<dbReference type="EMBL" id="BAABAL010000004">
    <property type="protein sequence ID" value="GAA3990764.1"/>
    <property type="molecule type" value="Genomic_DNA"/>
</dbReference>
<dbReference type="RefSeq" id="WP_344871014.1">
    <property type="nucleotide sequence ID" value="NZ_BAABAL010000004.1"/>
</dbReference>
<reference evidence="3" key="1">
    <citation type="journal article" date="2019" name="Int. J. Syst. Evol. Microbiol.">
        <title>The Global Catalogue of Microorganisms (GCM) 10K type strain sequencing project: providing services to taxonomists for standard genome sequencing and annotation.</title>
        <authorList>
            <consortium name="The Broad Institute Genomics Platform"/>
            <consortium name="The Broad Institute Genome Sequencing Center for Infectious Disease"/>
            <person name="Wu L."/>
            <person name="Ma J."/>
        </authorList>
    </citation>
    <scope>NUCLEOTIDE SEQUENCE [LARGE SCALE GENOMIC DNA]</scope>
    <source>
        <strain evidence="3">JCM 17342</strain>
    </source>
</reference>
<gene>
    <name evidence="2" type="ORF">GCM10022247_06940</name>
</gene>
<dbReference type="InterPro" id="IPR011437">
    <property type="entry name" value="DUF1540"/>
</dbReference>
<comment type="caution">
    <text evidence="2">The sequence shown here is derived from an EMBL/GenBank/DDBJ whole genome shotgun (WGS) entry which is preliminary data.</text>
</comment>
<protein>
    <submittedName>
        <fullName evidence="2">DUF1540 domain-containing protein</fullName>
    </submittedName>
</protein>
<evidence type="ECO:0000259" key="1">
    <source>
        <dbReference type="Pfam" id="PF07561"/>
    </source>
</evidence>
<sequence>MTTTEMPAVSECTVTSCSYNDHGCHAFAITVDGRNGTADCATFVPLTAKGGLPAAVSQVGACKRADCVHNEHLECTASDVRVGMGEGDHAATCLTYRAG</sequence>
<keyword evidence="3" id="KW-1185">Reference proteome</keyword>
<name>A0ABP7R2N1_9PSEU</name>